<feature type="signal peptide" evidence="1">
    <location>
        <begin position="1"/>
        <end position="15"/>
    </location>
</feature>
<sequence>MKVIAFLLTIFYVEALSKDENSDEEEEKPADPKEEAYYRYIYRRMKESENHKNHDKVKSEPFLLPGPYDPLPGRSHNGDYWPVFPFSNQYSGGLDLDPSKSRHLGGDISIPVPTWGMLDVTGFVFKRISDTTTKFGYLSHPVNMLGLTKEDFTRLMSDPSLNHNRSKPIVVMAYLICFSDHQPLLPLGKVPKSNVPFSCRPPMCNPYTQTFQFGMEHDIGGKDGIEGDINLPIPIGKDLAYRFPLGGNVYWDVDNVTVSYGHNVAPVDPYVNPYMFGAPGFEDLTRLTDRINDAELAPARRLRRSLAEPELSLEPGVRYPKQVLPYSPVSTLPYDIDVDPRYLPRTWTSIPHDILNRRQVYQDRHFLKLF</sequence>
<dbReference type="OrthoDB" id="5794824at2759"/>
<dbReference type="PANTHER" id="PTHR36520:SF2">
    <property type="entry name" value="CONSERVED SECRETED PROTEIN"/>
    <property type="match status" value="1"/>
</dbReference>
<evidence type="ECO:0000313" key="2">
    <source>
        <dbReference type="EMBL" id="TKR72911.1"/>
    </source>
</evidence>
<feature type="chain" id="PRO_5020642363" evidence="1">
    <location>
        <begin position="16"/>
        <end position="370"/>
    </location>
</feature>
<dbReference type="EMBL" id="AZBU02000006">
    <property type="protein sequence ID" value="TKR72911.1"/>
    <property type="molecule type" value="Genomic_DNA"/>
</dbReference>
<reference evidence="2 3" key="1">
    <citation type="journal article" date="2015" name="Genome Biol.">
        <title>Comparative genomics of Steinernema reveals deeply conserved gene regulatory networks.</title>
        <authorList>
            <person name="Dillman A.R."/>
            <person name="Macchietto M."/>
            <person name="Porter C.F."/>
            <person name="Rogers A."/>
            <person name="Williams B."/>
            <person name="Antoshechkin I."/>
            <person name="Lee M.M."/>
            <person name="Goodwin Z."/>
            <person name="Lu X."/>
            <person name="Lewis E.E."/>
            <person name="Goodrich-Blair H."/>
            <person name="Stock S.P."/>
            <person name="Adams B.J."/>
            <person name="Sternberg P.W."/>
            <person name="Mortazavi A."/>
        </authorList>
    </citation>
    <scope>NUCLEOTIDE SEQUENCE [LARGE SCALE GENOMIC DNA]</scope>
    <source>
        <strain evidence="2 3">ALL</strain>
    </source>
</reference>
<evidence type="ECO:0000313" key="3">
    <source>
        <dbReference type="Proteomes" id="UP000298663"/>
    </source>
</evidence>
<protein>
    <submittedName>
        <fullName evidence="2">Uncharacterized protein</fullName>
    </submittedName>
</protein>
<keyword evidence="3" id="KW-1185">Reference proteome</keyword>
<keyword evidence="1" id="KW-0732">Signal</keyword>
<accession>A0A4U5MT42</accession>
<reference evidence="2 3" key="2">
    <citation type="journal article" date="2019" name="G3 (Bethesda)">
        <title>Hybrid Assembly of the Genome of the Entomopathogenic Nematode Steinernema carpocapsae Identifies the X-Chromosome.</title>
        <authorList>
            <person name="Serra L."/>
            <person name="Macchietto M."/>
            <person name="Macias-Munoz A."/>
            <person name="McGill C.J."/>
            <person name="Rodriguez I.M."/>
            <person name="Rodriguez B."/>
            <person name="Murad R."/>
            <person name="Mortazavi A."/>
        </authorList>
    </citation>
    <scope>NUCLEOTIDE SEQUENCE [LARGE SCALE GENOMIC DNA]</scope>
    <source>
        <strain evidence="2 3">ALL</strain>
    </source>
</reference>
<name>A0A4U5MT42_STECR</name>
<organism evidence="2 3">
    <name type="scientific">Steinernema carpocapsae</name>
    <name type="common">Entomopathogenic nematode</name>
    <dbReference type="NCBI Taxonomy" id="34508"/>
    <lineage>
        <taxon>Eukaryota</taxon>
        <taxon>Metazoa</taxon>
        <taxon>Ecdysozoa</taxon>
        <taxon>Nematoda</taxon>
        <taxon>Chromadorea</taxon>
        <taxon>Rhabditida</taxon>
        <taxon>Tylenchina</taxon>
        <taxon>Panagrolaimomorpha</taxon>
        <taxon>Strongyloidoidea</taxon>
        <taxon>Steinernematidae</taxon>
        <taxon>Steinernema</taxon>
    </lineage>
</organism>
<dbReference type="PANTHER" id="PTHR36520">
    <property type="entry name" value="PROTEIN CBG13000-RELATED"/>
    <property type="match status" value="1"/>
</dbReference>
<evidence type="ECO:0000256" key="1">
    <source>
        <dbReference type="SAM" id="SignalP"/>
    </source>
</evidence>
<comment type="caution">
    <text evidence="2">The sequence shown here is derived from an EMBL/GenBank/DDBJ whole genome shotgun (WGS) entry which is preliminary data.</text>
</comment>
<gene>
    <name evidence="2" type="ORF">L596_020295</name>
</gene>
<dbReference type="AlphaFoldDB" id="A0A4U5MT42"/>
<dbReference type="Proteomes" id="UP000298663">
    <property type="component" value="Unassembled WGS sequence"/>
</dbReference>
<proteinExistence type="predicted"/>